<protein>
    <recommendedName>
        <fullName evidence="7">Thyroxine-binding globulin</fullName>
    </recommendedName>
    <alternativeName>
        <fullName evidence="9">Serpin A7</fullName>
    </alternativeName>
    <alternativeName>
        <fullName evidence="8">T4-binding globulin</fullName>
    </alternativeName>
</protein>
<dbReference type="InterPro" id="IPR042185">
    <property type="entry name" value="Serpin_sf_2"/>
</dbReference>
<reference evidence="11" key="1">
    <citation type="submission" date="2025-08" db="UniProtKB">
        <authorList>
            <consortium name="Ensembl"/>
        </authorList>
    </citation>
    <scope>IDENTIFICATION</scope>
</reference>
<evidence type="ECO:0000256" key="3">
    <source>
        <dbReference type="ARBA" id="ARBA00022525"/>
    </source>
</evidence>
<evidence type="ECO:0000256" key="1">
    <source>
        <dbReference type="ARBA" id="ARBA00004613"/>
    </source>
</evidence>
<dbReference type="Gene3D" id="3.30.497.10">
    <property type="entry name" value="Antithrombin, subunit I, domain 2"/>
    <property type="match status" value="1"/>
</dbReference>
<comment type="similarity">
    <text evidence="2">Belongs to the serpin family.</text>
</comment>
<evidence type="ECO:0000313" key="12">
    <source>
        <dbReference type="Proteomes" id="UP000694396"/>
    </source>
</evidence>
<dbReference type="GO" id="GO:0004867">
    <property type="term" value="F:serine-type endopeptidase inhibitor activity"/>
    <property type="evidence" value="ECO:0007669"/>
    <property type="project" value="InterPro"/>
</dbReference>
<organism evidence="11 12">
    <name type="scientific">Cyanoderma ruficeps</name>
    <name type="common">rufous-capped babbler</name>
    <dbReference type="NCBI Taxonomy" id="181631"/>
    <lineage>
        <taxon>Eukaryota</taxon>
        <taxon>Metazoa</taxon>
        <taxon>Chordata</taxon>
        <taxon>Craniata</taxon>
        <taxon>Vertebrata</taxon>
        <taxon>Euteleostomi</taxon>
        <taxon>Archelosauria</taxon>
        <taxon>Archosauria</taxon>
        <taxon>Dinosauria</taxon>
        <taxon>Saurischia</taxon>
        <taxon>Theropoda</taxon>
        <taxon>Coelurosauria</taxon>
        <taxon>Aves</taxon>
        <taxon>Neognathae</taxon>
        <taxon>Neoaves</taxon>
        <taxon>Telluraves</taxon>
        <taxon>Australaves</taxon>
        <taxon>Passeriformes</taxon>
        <taxon>Sylvioidea</taxon>
        <taxon>Timaliidae</taxon>
        <taxon>Cyanoderma</taxon>
    </lineage>
</organism>
<evidence type="ECO:0000256" key="6">
    <source>
        <dbReference type="ARBA" id="ARBA00037352"/>
    </source>
</evidence>
<accession>A0A8C3QHR5</accession>
<dbReference type="Gene3D" id="2.10.310.10">
    <property type="entry name" value="Serpins superfamily"/>
    <property type="match status" value="1"/>
</dbReference>
<evidence type="ECO:0000256" key="8">
    <source>
        <dbReference type="ARBA" id="ARBA00042967"/>
    </source>
</evidence>
<evidence type="ECO:0000259" key="10">
    <source>
        <dbReference type="Pfam" id="PF00079"/>
    </source>
</evidence>
<name>A0A8C3QHR5_9PASS</name>
<comment type="function">
    <text evidence="6">Major thyroid hormone transport protein in serum.</text>
</comment>
<dbReference type="GO" id="GO:0005615">
    <property type="term" value="C:extracellular space"/>
    <property type="evidence" value="ECO:0007669"/>
    <property type="project" value="InterPro"/>
</dbReference>
<dbReference type="AlphaFoldDB" id="A0A8C3QHR5"/>
<evidence type="ECO:0000256" key="7">
    <source>
        <dbReference type="ARBA" id="ARBA00039512"/>
    </source>
</evidence>
<dbReference type="PANTHER" id="PTHR11461:SF375">
    <property type="entry name" value="THYROXINE-BINDING GLOBULIN"/>
    <property type="match status" value="1"/>
</dbReference>
<evidence type="ECO:0000256" key="5">
    <source>
        <dbReference type="ARBA" id="ARBA00023180"/>
    </source>
</evidence>
<comment type="subcellular location">
    <subcellularLocation>
        <location evidence="1">Secreted</location>
    </subcellularLocation>
</comment>
<evidence type="ECO:0000313" key="11">
    <source>
        <dbReference type="Ensembl" id="ENSCRFP00000006348.1"/>
    </source>
</evidence>
<evidence type="ECO:0000256" key="2">
    <source>
        <dbReference type="ARBA" id="ARBA00009500"/>
    </source>
</evidence>
<keyword evidence="4" id="KW-0732">Signal</keyword>
<keyword evidence="5" id="KW-0325">Glycoprotein</keyword>
<dbReference type="InterPro" id="IPR042178">
    <property type="entry name" value="Serpin_sf_1"/>
</dbReference>
<keyword evidence="12" id="KW-1185">Reference proteome</keyword>
<evidence type="ECO:0000256" key="9">
    <source>
        <dbReference type="ARBA" id="ARBA00043177"/>
    </source>
</evidence>
<proteinExistence type="inferred from homology"/>
<dbReference type="InterPro" id="IPR023796">
    <property type="entry name" value="Serpin_dom"/>
</dbReference>
<dbReference type="InterPro" id="IPR036186">
    <property type="entry name" value="Serpin_sf"/>
</dbReference>
<keyword evidence="3" id="KW-0964">Secreted</keyword>
<dbReference type="Pfam" id="PF00079">
    <property type="entry name" value="Serpin"/>
    <property type="match status" value="1"/>
</dbReference>
<sequence>MINTHVHFLFPKSNHSVNLYLPKFTLYGTYNLKDILYKMGIMDLFTDKADLSGITGQPQHRISQAIHKAVVKVDETGTEAAAATGMEIVPMSVPATIIFNRPFQMVISVEDTLLFMGKIVNPLKKD</sequence>
<dbReference type="Ensembl" id="ENSCRFT00000006580.1">
    <property type="protein sequence ID" value="ENSCRFP00000006348.1"/>
    <property type="gene ID" value="ENSCRFG00000005067.1"/>
</dbReference>
<reference evidence="11" key="2">
    <citation type="submission" date="2025-09" db="UniProtKB">
        <authorList>
            <consortium name="Ensembl"/>
        </authorList>
    </citation>
    <scope>IDENTIFICATION</scope>
</reference>
<dbReference type="Proteomes" id="UP000694396">
    <property type="component" value="Unplaced"/>
</dbReference>
<dbReference type="SUPFAM" id="SSF56574">
    <property type="entry name" value="Serpins"/>
    <property type="match status" value="1"/>
</dbReference>
<dbReference type="InterPro" id="IPR000215">
    <property type="entry name" value="Serpin_fam"/>
</dbReference>
<feature type="domain" description="Serpin" evidence="10">
    <location>
        <begin position="12"/>
        <end position="122"/>
    </location>
</feature>
<dbReference type="Gene3D" id="2.30.39.10">
    <property type="entry name" value="Alpha-1-antitrypsin, domain 1"/>
    <property type="match status" value="1"/>
</dbReference>
<dbReference type="PANTHER" id="PTHR11461">
    <property type="entry name" value="SERINE PROTEASE INHIBITOR, SERPIN"/>
    <property type="match status" value="1"/>
</dbReference>
<evidence type="ECO:0000256" key="4">
    <source>
        <dbReference type="ARBA" id="ARBA00022729"/>
    </source>
</evidence>